<reference evidence="10 11" key="1">
    <citation type="submission" date="2019-03" db="EMBL/GenBank/DDBJ databases">
        <title>Sequencing 25 genomes of Wallemia mellicola.</title>
        <authorList>
            <person name="Gostincar C."/>
        </authorList>
    </citation>
    <scope>NUCLEOTIDE SEQUENCE [LARGE SCALE GENOMIC DNA]</scope>
    <source>
        <strain evidence="9 10">EXF-1274</strain>
        <strain evidence="8 11">EXF-6152</strain>
    </source>
</reference>
<dbReference type="PANTHER" id="PTHR43808">
    <property type="entry name" value="ACETYLORNITHINE DEACETYLASE"/>
    <property type="match status" value="1"/>
</dbReference>
<dbReference type="Proteomes" id="UP000309601">
    <property type="component" value="Unassembled WGS sequence"/>
</dbReference>
<keyword evidence="4" id="KW-0378">Hydrolase</keyword>
<keyword evidence="6" id="KW-0732">Signal</keyword>
<dbReference type="InterPro" id="IPR001261">
    <property type="entry name" value="ArgE/DapE_CS"/>
</dbReference>
<evidence type="ECO:0000256" key="1">
    <source>
        <dbReference type="ARBA" id="ARBA00001947"/>
    </source>
</evidence>
<dbReference type="EMBL" id="SPRC01000018">
    <property type="protein sequence ID" value="TIB80197.1"/>
    <property type="molecule type" value="Genomic_DNA"/>
</dbReference>
<feature type="chain" id="PRO_5044609193" evidence="6">
    <location>
        <begin position="19"/>
        <end position="396"/>
    </location>
</feature>
<dbReference type="InterPro" id="IPR050072">
    <property type="entry name" value="Peptidase_M20A"/>
</dbReference>
<dbReference type="PROSITE" id="PS00758">
    <property type="entry name" value="ARGE_DAPE_CPG2_1"/>
    <property type="match status" value="1"/>
</dbReference>
<evidence type="ECO:0000256" key="5">
    <source>
        <dbReference type="ARBA" id="ARBA00022833"/>
    </source>
</evidence>
<protein>
    <submittedName>
        <fullName evidence="8">Zn-dependent exopeptidase</fullName>
    </submittedName>
</protein>
<evidence type="ECO:0000313" key="8">
    <source>
        <dbReference type="EMBL" id="TIB80197.1"/>
    </source>
</evidence>
<evidence type="ECO:0000256" key="4">
    <source>
        <dbReference type="ARBA" id="ARBA00022801"/>
    </source>
</evidence>
<evidence type="ECO:0000313" key="11">
    <source>
        <dbReference type="Proteomes" id="UP000310685"/>
    </source>
</evidence>
<feature type="signal peptide" evidence="6">
    <location>
        <begin position="1"/>
        <end position="18"/>
    </location>
</feature>
<dbReference type="InterPro" id="IPR011650">
    <property type="entry name" value="Peptidase_M20_dimer"/>
</dbReference>
<evidence type="ECO:0000259" key="7">
    <source>
        <dbReference type="Pfam" id="PF07687"/>
    </source>
</evidence>
<feature type="domain" description="Peptidase M20 dimerisation" evidence="7">
    <location>
        <begin position="189"/>
        <end position="281"/>
    </location>
</feature>
<evidence type="ECO:0000256" key="3">
    <source>
        <dbReference type="ARBA" id="ARBA00022723"/>
    </source>
</evidence>
<dbReference type="GO" id="GO:0046872">
    <property type="term" value="F:metal ion binding"/>
    <property type="evidence" value="ECO:0007669"/>
    <property type="project" value="UniProtKB-KW"/>
</dbReference>
<dbReference type="EMBL" id="SPRW01000001">
    <property type="protein sequence ID" value="TIC71305.1"/>
    <property type="molecule type" value="Genomic_DNA"/>
</dbReference>
<evidence type="ECO:0000256" key="6">
    <source>
        <dbReference type="SAM" id="SignalP"/>
    </source>
</evidence>
<dbReference type="SUPFAM" id="SSF53187">
    <property type="entry name" value="Zn-dependent exopeptidases"/>
    <property type="match status" value="1"/>
</dbReference>
<dbReference type="Pfam" id="PF07687">
    <property type="entry name" value="M20_dimer"/>
    <property type="match status" value="1"/>
</dbReference>
<accession>A0A4T0MBP2</accession>
<keyword evidence="3" id="KW-0479">Metal-binding</keyword>
<evidence type="ECO:0000256" key="2">
    <source>
        <dbReference type="ARBA" id="ARBA00006247"/>
    </source>
</evidence>
<organism evidence="8 11">
    <name type="scientific">Wallemia mellicola</name>
    <dbReference type="NCBI Taxonomy" id="1708541"/>
    <lineage>
        <taxon>Eukaryota</taxon>
        <taxon>Fungi</taxon>
        <taxon>Dikarya</taxon>
        <taxon>Basidiomycota</taxon>
        <taxon>Wallemiomycotina</taxon>
        <taxon>Wallemiomycetes</taxon>
        <taxon>Wallemiales</taxon>
        <taxon>Wallemiaceae</taxon>
        <taxon>Wallemia</taxon>
    </lineage>
</organism>
<dbReference type="SUPFAM" id="SSF55031">
    <property type="entry name" value="Bacterial exopeptidase dimerisation domain"/>
    <property type="match status" value="1"/>
</dbReference>
<dbReference type="InterPro" id="IPR036264">
    <property type="entry name" value="Bact_exopeptidase_dim_dom"/>
</dbReference>
<comment type="caution">
    <text evidence="8">The sequence shown here is derived from an EMBL/GenBank/DDBJ whole genome shotgun (WGS) entry which is preliminary data.</text>
</comment>
<dbReference type="GO" id="GO:0016787">
    <property type="term" value="F:hydrolase activity"/>
    <property type="evidence" value="ECO:0007669"/>
    <property type="project" value="UniProtKB-KW"/>
</dbReference>
<evidence type="ECO:0000313" key="10">
    <source>
        <dbReference type="Proteomes" id="UP000309601"/>
    </source>
</evidence>
<comment type="cofactor">
    <cofactor evidence="1">
        <name>Zn(2+)</name>
        <dbReference type="ChEBI" id="CHEBI:29105"/>
    </cofactor>
</comment>
<dbReference type="AlphaFoldDB" id="A0A4T0MBP2"/>
<evidence type="ECO:0000313" key="9">
    <source>
        <dbReference type="EMBL" id="TIC71305.1"/>
    </source>
</evidence>
<name>A0A4T0MBP2_9BASI</name>
<dbReference type="Gene3D" id="3.30.70.360">
    <property type="match status" value="1"/>
</dbReference>
<dbReference type="Gene3D" id="3.40.630.10">
    <property type="entry name" value="Zn peptidases"/>
    <property type="match status" value="1"/>
</dbReference>
<keyword evidence="5" id="KW-0862">Zinc</keyword>
<dbReference type="PANTHER" id="PTHR43808:SF8">
    <property type="entry name" value="PEPTIDASE M20 DIMERISATION DOMAIN-CONTAINING PROTEIN"/>
    <property type="match status" value="1"/>
</dbReference>
<sequence length="396" mass="43854">MKLKFISTLAVAIGVALANKELFSLHKDLIIRPSITRNETLAVDFLSNYLEQNAWKVELQDVINPNIDSSIKRQNIFAYLNKPEDVKILLNSHTDVVPPYVEYKETVDDQGRELIYGRGANDAKGQIAAQVIAVEELRKKNPEIVKHVGVLYDPGEEGIFDGATFAQEILPKNLEYVIVGEPTELVQITGHKGNMGFEIRAKGLAAHSSSPHWGVNAIEKLSEAILKLESVTLPKDKLLGDTTMAVTKISGGTAMNKVPDEATAYVNVRTSVPSEETWKAIKGSGLESEWIDLVLVDDPHDPVIKLNDFMKLDTIENWRSSQTMPFGTDLFAWKHPTVKKILIGCGSVASAHKLDEHIYKQELLDGVDMYVELVEGLLTGKLKVAGGHTKHEKDEL</sequence>
<gene>
    <name evidence="9" type="ORF">E3Q02_00036</name>
    <name evidence="8" type="ORF">E3Q22_02071</name>
</gene>
<dbReference type="Proteomes" id="UP000310685">
    <property type="component" value="Unassembled WGS sequence"/>
</dbReference>
<proteinExistence type="inferred from homology"/>
<comment type="similarity">
    <text evidence="2">Belongs to the peptidase M20A family.</text>
</comment>